<dbReference type="RefSeq" id="WP_376848913.1">
    <property type="nucleotide sequence ID" value="NZ_JBHSMF010000003.1"/>
</dbReference>
<name>A0ABW0N9D7_9BURK</name>
<evidence type="ECO:0000313" key="2">
    <source>
        <dbReference type="Proteomes" id="UP001596037"/>
    </source>
</evidence>
<dbReference type="Proteomes" id="UP001596037">
    <property type="component" value="Unassembled WGS sequence"/>
</dbReference>
<reference evidence="2" key="1">
    <citation type="journal article" date="2019" name="Int. J. Syst. Evol. Microbiol.">
        <title>The Global Catalogue of Microorganisms (GCM) 10K type strain sequencing project: providing services to taxonomists for standard genome sequencing and annotation.</title>
        <authorList>
            <consortium name="The Broad Institute Genomics Platform"/>
            <consortium name="The Broad Institute Genome Sequencing Center for Infectious Disease"/>
            <person name="Wu L."/>
            <person name="Ma J."/>
        </authorList>
    </citation>
    <scope>NUCLEOTIDE SEQUENCE [LARGE SCALE GENOMIC DNA]</scope>
    <source>
        <strain evidence="2">CCUG 57401</strain>
    </source>
</reference>
<comment type="caution">
    <text evidence="1">The sequence shown here is derived from an EMBL/GenBank/DDBJ whole genome shotgun (WGS) entry which is preliminary data.</text>
</comment>
<sequence>MPSLKILCTRKTSSQQQPLRISHIGGTNNSKLPWTLTVDEAIRTIELRQYTFLVVRDGRRTEVQVAQTGEGQKYLRCAADAAGTDTLGSLPDCP</sequence>
<proteinExistence type="predicted"/>
<dbReference type="EMBL" id="JBHSMF010000003">
    <property type="protein sequence ID" value="MFC5496881.1"/>
    <property type="molecule type" value="Genomic_DNA"/>
</dbReference>
<dbReference type="Pfam" id="PF13031">
    <property type="entry name" value="DUF3892"/>
    <property type="match status" value="1"/>
</dbReference>
<keyword evidence="2" id="KW-1185">Reference proteome</keyword>
<accession>A0ABW0N9D7</accession>
<evidence type="ECO:0000313" key="1">
    <source>
        <dbReference type="EMBL" id="MFC5496881.1"/>
    </source>
</evidence>
<gene>
    <name evidence="1" type="ORF">ACFPOE_04980</name>
</gene>
<dbReference type="InterPro" id="IPR024997">
    <property type="entry name" value="DUF3892"/>
</dbReference>
<organism evidence="1 2">
    <name type="scientific">Caenimonas terrae</name>
    <dbReference type="NCBI Taxonomy" id="696074"/>
    <lineage>
        <taxon>Bacteria</taxon>
        <taxon>Pseudomonadati</taxon>
        <taxon>Pseudomonadota</taxon>
        <taxon>Betaproteobacteria</taxon>
        <taxon>Burkholderiales</taxon>
        <taxon>Comamonadaceae</taxon>
        <taxon>Caenimonas</taxon>
    </lineage>
</organism>
<protein>
    <submittedName>
        <fullName evidence="1">DUF3892 domain-containing protein</fullName>
    </submittedName>
</protein>